<proteinExistence type="predicted"/>
<gene>
    <name evidence="1" type="ORF">CU097_015043</name>
</gene>
<keyword evidence="2" id="KW-1185">Reference proteome</keyword>
<reference evidence="1 2" key="1">
    <citation type="journal article" date="2018" name="G3 (Bethesda)">
        <title>Phylogenetic and Phylogenomic Definition of Rhizopus Species.</title>
        <authorList>
            <person name="Gryganskyi A.P."/>
            <person name="Golan J."/>
            <person name="Dolatabadi S."/>
            <person name="Mondo S."/>
            <person name="Robb S."/>
            <person name="Idnurm A."/>
            <person name="Muszewska A."/>
            <person name="Steczkiewicz K."/>
            <person name="Masonjones S."/>
            <person name="Liao H.L."/>
            <person name="Gajdeczka M.T."/>
            <person name="Anike F."/>
            <person name="Vuek A."/>
            <person name="Anishchenko I.M."/>
            <person name="Voigt K."/>
            <person name="de Hoog G.S."/>
            <person name="Smith M.E."/>
            <person name="Heitman J."/>
            <person name="Vilgalys R."/>
            <person name="Stajich J.E."/>
        </authorList>
    </citation>
    <scope>NUCLEOTIDE SEQUENCE [LARGE SCALE GENOMIC DNA]</scope>
    <source>
        <strain evidence="1 2">CBS 357.93</strain>
    </source>
</reference>
<sequence>MHVIQKKMTLTRYSVKNRNSWQAIECGSAEIPLVHNDWKQMLKILNLFAFIYVRIHYPIDNLIMTDFIPLYKIERYTDAKKVDGEA</sequence>
<accession>A0A367K945</accession>
<name>A0A367K945_RHIAZ</name>
<evidence type="ECO:0000313" key="1">
    <source>
        <dbReference type="EMBL" id="RCH98762.1"/>
    </source>
</evidence>
<evidence type="ECO:0000313" key="2">
    <source>
        <dbReference type="Proteomes" id="UP000252139"/>
    </source>
</evidence>
<organism evidence="1 2">
    <name type="scientific">Rhizopus azygosporus</name>
    <name type="common">Rhizopus microsporus var. azygosporus</name>
    <dbReference type="NCBI Taxonomy" id="86630"/>
    <lineage>
        <taxon>Eukaryota</taxon>
        <taxon>Fungi</taxon>
        <taxon>Fungi incertae sedis</taxon>
        <taxon>Mucoromycota</taxon>
        <taxon>Mucoromycotina</taxon>
        <taxon>Mucoromycetes</taxon>
        <taxon>Mucorales</taxon>
        <taxon>Mucorineae</taxon>
        <taxon>Rhizopodaceae</taxon>
        <taxon>Rhizopus</taxon>
    </lineage>
</organism>
<dbReference type="Proteomes" id="UP000252139">
    <property type="component" value="Unassembled WGS sequence"/>
</dbReference>
<dbReference type="AlphaFoldDB" id="A0A367K945"/>
<dbReference type="OrthoDB" id="2271684at2759"/>
<dbReference type="EMBL" id="PJQL01000173">
    <property type="protein sequence ID" value="RCH98762.1"/>
    <property type="molecule type" value="Genomic_DNA"/>
</dbReference>
<comment type="caution">
    <text evidence="1">The sequence shown here is derived from an EMBL/GenBank/DDBJ whole genome shotgun (WGS) entry which is preliminary data.</text>
</comment>
<protein>
    <submittedName>
        <fullName evidence="1">Uncharacterized protein</fullName>
    </submittedName>
</protein>